<evidence type="ECO:0000256" key="4">
    <source>
        <dbReference type="ARBA" id="ARBA00022837"/>
    </source>
</evidence>
<dbReference type="Pfam" id="PF00028">
    <property type="entry name" value="Cadherin"/>
    <property type="match status" value="5"/>
</dbReference>
<comment type="subcellular location">
    <subcellularLocation>
        <location evidence="1">Membrane</location>
    </subcellularLocation>
</comment>
<sequence length="688" mass="76312">MVFASFIREAAAIREIRGILGNLSSEALLKIKIEDINDHRPKFIEAKVSSIDGVDMSRSEIEATSILVLLKNQSYPNTKKFSKTHSLLPTVFVPENIATGMIFLKVTASDEDIGDNGKITYGIVSETYIPHAGRPLTKPYLKNHFDIHPSTGEISVAAYLPAQTEFRLNITATDAGGLSTFIVAPIFVNDVNDNAPVFEKSSYEFRIPEGVYDDLVVGQVTATDADFGENGNISYSILQKREDFSQMPLSITKDGSILIQGELDRELKGVYSFRVLAQDNGPLNNRLRATVDVDIKVLDINDNAPTFYNYDLTLTMKKSELIDKQPTEPDESVTVPVYYTSVVENSNIGGPIGKVFANDSDLTTNGNGVFLFSIKKRKSQKDLFVIDSKEGIVTALGPLDYEDQPMHNITIVAYDLGGPSMSSTALMIVNVVDVPELTPEENPSPMFAHRYYELEVEENCAVPLELLALNVSDEHRDKLYNMKFSIAPNEHNEYFTVDHYNGSLYLVTSPDREQIEELTVTVRVDKISRRGKTLQMIYPLGPESLNNLAPNEVKIIVRVLDANDNGPRFIGNGRPIVAAIPSSATYGFPIAKLHAKDADVGLNAEIRYEIMSRDSDDTHKFTIDPVTGQVRAVVSFSREAGKVFGFDVKAMDRRGAEDGRYSIANVFVSICFRIIPLNHDTMCVLHCH</sequence>
<dbReference type="PANTHER" id="PTHR24026:SF126">
    <property type="entry name" value="PROTOCADHERIN FAT 4"/>
    <property type="match status" value="1"/>
</dbReference>
<dbReference type="GO" id="GO:0007156">
    <property type="term" value="P:homophilic cell adhesion via plasma membrane adhesion molecules"/>
    <property type="evidence" value="ECO:0007669"/>
    <property type="project" value="InterPro"/>
</dbReference>
<evidence type="ECO:0000256" key="1">
    <source>
        <dbReference type="ARBA" id="ARBA00004370"/>
    </source>
</evidence>
<dbReference type="PROSITE" id="PS00232">
    <property type="entry name" value="CADHERIN_1"/>
    <property type="match status" value="4"/>
</dbReference>
<dbReference type="GO" id="GO:0009653">
    <property type="term" value="P:anatomical structure morphogenesis"/>
    <property type="evidence" value="ECO:0007669"/>
    <property type="project" value="UniProtKB-ARBA"/>
</dbReference>
<feature type="domain" description="Cadherin" evidence="8">
    <location>
        <begin position="448"/>
        <end position="569"/>
    </location>
</feature>
<organism evidence="9">
    <name type="scientific">Cacopsylla melanoneura</name>
    <dbReference type="NCBI Taxonomy" id="428564"/>
    <lineage>
        <taxon>Eukaryota</taxon>
        <taxon>Metazoa</taxon>
        <taxon>Ecdysozoa</taxon>
        <taxon>Arthropoda</taxon>
        <taxon>Hexapoda</taxon>
        <taxon>Insecta</taxon>
        <taxon>Pterygota</taxon>
        <taxon>Neoptera</taxon>
        <taxon>Paraneoptera</taxon>
        <taxon>Hemiptera</taxon>
        <taxon>Sternorrhyncha</taxon>
        <taxon>Psylloidea</taxon>
        <taxon>Psyllidae</taxon>
        <taxon>Psyllinae</taxon>
        <taxon>Cacopsylla</taxon>
    </lineage>
</organism>
<accession>A0A8D8W7P6</accession>
<keyword evidence="6" id="KW-0472">Membrane</keyword>
<dbReference type="GO" id="GO:0060429">
    <property type="term" value="P:epithelium development"/>
    <property type="evidence" value="ECO:0007669"/>
    <property type="project" value="UniProtKB-ARBA"/>
</dbReference>
<dbReference type="PANTHER" id="PTHR24026">
    <property type="entry name" value="FAT ATYPICAL CADHERIN-RELATED"/>
    <property type="match status" value="1"/>
</dbReference>
<dbReference type="SMART" id="SM00112">
    <property type="entry name" value="CA"/>
    <property type="match status" value="5"/>
</dbReference>
<evidence type="ECO:0000256" key="7">
    <source>
        <dbReference type="PROSITE-ProRule" id="PRU00043"/>
    </source>
</evidence>
<dbReference type="GO" id="GO:0005886">
    <property type="term" value="C:plasma membrane"/>
    <property type="evidence" value="ECO:0007669"/>
    <property type="project" value="UniProtKB-SubCell"/>
</dbReference>
<feature type="domain" description="Cadherin" evidence="8">
    <location>
        <begin position="334"/>
        <end position="447"/>
    </location>
</feature>
<dbReference type="InterPro" id="IPR015919">
    <property type="entry name" value="Cadherin-like_sf"/>
</dbReference>
<evidence type="ECO:0000259" key="8">
    <source>
        <dbReference type="PROSITE" id="PS50268"/>
    </source>
</evidence>
<dbReference type="GO" id="GO:0005509">
    <property type="term" value="F:calcium ion binding"/>
    <property type="evidence" value="ECO:0007669"/>
    <property type="project" value="UniProtKB-UniRule"/>
</dbReference>
<evidence type="ECO:0000256" key="2">
    <source>
        <dbReference type="ARBA" id="ARBA00022692"/>
    </source>
</evidence>
<evidence type="ECO:0000313" key="9">
    <source>
        <dbReference type="EMBL" id="CAG6647839.1"/>
    </source>
</evidence>
<keyword evidence="4 7" id="KW-0106">Calcium</keyword>
<protein>
    <submittedName>
        <fullName evidence="9">Cadherin-89D</fullName>
    </submittedName>
</protein>
<keyword evidence="2" id="KW-0812">Transmembrane</keyword>
<dbReference type="AlphaFoldDB" id="A0A8D8W7P6"/>
<dbReference type="InterPro" id="IPR002126">
    <property type="entry name" value="Cadherin-like_dom"/>
</dbReference>
<dbReference type="EMBL" id="HBUF01148976">
    <property type="protein sequence ID" value="CAG6647840.1"/>
    <property type="molecule type" value="Transcribed_RNA"/>
</dbReference>
<dbReference type="FunFam" id="2.60.40.60:FF:000092">
    <property type="entry name" value="Protocadherin 8"/>
    <property type="match status" value="1"/>
</dbReference>
<reference evidence="9" key="1">
    <citation type="submission" date="2021-05" db="EMBL/GenBank/DDBJ databases">
        <authorList>
            <person name="Alioto T."/>
            <person name="Alioto T."/>
            <person name="Gomez Garrido J."/>
        </authorList>
    </citation>
    <scope>NUCLEOTIDE SEQUENCE</scope>
</reference>
<keyword evidence="5" id="KW-1133">Transmembrane helix</keyword>
<dbReference type="EMBL" id="HBUF01148975">
    <property type="protein sequence ID" value="CAG6647839.1"/>
    <property type="molecule type" value="Transcribed_RNA"/>
</dbReference>
<dbReference type="PRINTS" id="PR00205">
    <property type="entry name" value="CADHERIN"/>
</dbReference>
<name>A0A8D8W7P6_9HEMI</name>
<dbReference type="FunFam" id="2.60.40.60:FF:000020">
    <property type="entry name" value="Dachsous cadherin-related 1b"/>
    <property type="match status" value="1"/>
</dbReference>
<dbReference type="Gene3D" id="2.60.40.60">
    <property type="entry name" value="Cadherins"/>
    <property type="match status" value="5"/>
</dbReference>
<dbReference type="CDD" id="cd11304">
    <property type="entry name" value="Cadherin_repeat"/>
    <property type="match status" value="5"/>
</dbReference>
<proteinExistence type="predicted"/>
<feature type="domain" description="Cadherin" evidence="8">
    <location>
        <begin position="199"/>
        <end position="307"/>
    </location>
</feature>
<evidence type="ECO:0000256" key="3">
    <source>
        <dbReference type="ARBA" id="ARBA00022737"/>
    </source>
</evidence>
<dbReference type="InterPro" id="IPR020894">
    <property type="entry name" value="Cadherin_CS"/>
</dbReference>
<keyword evidence="3" id="KW-0677">Repeat</keyword>
<evidence type="ECO:0000256" key="5">
    <source>
        <dbReference type="ARBA" id="ARBA00022989"/>
    </source>
</evidence>
<feature type="domain" description="Cadherin" evidence="8">
    <location>
        <begin position="93"/>
        <end position="198"/>
    </location>
</feature>
<dbReference type="SUPFAM" id="SSF49313">
    <property type="entry name" value="Cadherin-like"/>
    <property type="match status" value="5"/>
</dbReference>
<dbReference type="PROSITE" id="PS50268">
    <property type="entry name" value="CADHERIN_2"/>
    <property type="match status" value="5"/>
</dbReference>
<feature type="domain" description="Cadherin" evidence="8">
    <location>
        <begin position="572"/>
        <end position="671"/>
    </location>
</feature>
<dbReference type="EMBL" id="HBUF01148977">
    <property type="protein sequence ID" value="CAG6647841.1"/>
    <property type="molecule type" value="Transcribed_RNA"/>
</dbReference>
<evidence type="ECO:0000256" key="6">
    <source>
        <dbReference type="ARBA" id="ARBA00023136"/>
    </source>
</evidence>